<dbReference type="GO" id="GO:0005509">
    <property type="term" value="F:calcium ion binding"/>
    <property type="evidence" value="ECO:0007669"/>
    <property type="project" value="UniProtKB-UniRule"/>
</dbReference>
<dbReference type="FunFam" id="2.60.40.60:FF:000095">
    <property type="entry name" value="Cadherin 13"/>
    <property type="match status" value="1"/>
</dbReference>
<dbReference type="GO" id="GO:0044331">
    <property type="term" value="P:cell-cell adhesion mediated by cadherin"/>
    <property type="evidence" value="ECO:0007669"/>
    <property type="project" value="TreeGrafter"/>
</dbReference>
<dbReference type="AlphaFoldDB" id="A0A3Q2E0U8"/>
<evidence type="ECO:0000256" key="17">
    <source>
        <dbReference type="ARBA" id="ARBA00023034"/>
    </source>
</evidence>
<keyword evidence="16 25" id="KW-1133">Transmembrane helix</keyword>
<dbReference type="SUPFAM" id="SSF49313">
    <property type="entry name" value="Cadherin-like"/>
    <property type="match status" value="5"/>
</dbReference>
<evidence type="ECO:0000256" key="2">
    <source>
        <dbReference type="ARBA" id="ARBA00004251"/>
    </source>
</evidence>
<dbReference type="GO" id="GO:0007498">
    <property type="term" value="P:mesoderm development"/>
    <property type="evidence" value="ECO:0007669"/>
    <property type="project" value="UniProtKB-ARBA"/>
</dbReference>
<evidence type="ECO:0000256" key="22">
    <source>
        <dbReference type="RuleBase" id="RU003318"/>
    </source>
</evidence>
<dbReference type="GeneTree" id="ENSGT00940000154848"/>
<dbReference type="InterPro" id="IPR020894">
    <property type="entry name" value="Cadherin_CS"/>
</dbReference>
<evidence type="ECO:0000256" key="16">
    <source>
        <dbReference type="ARBA" id="ARBA00022989"/>
    </source>
</evidence>
<evidence type="ECO:0000256" key="14">
    <source>
        <dbReference type="ARBA" id="ARBA00022889"/>
    </source>
</evidence>
<dbReference type="InterPro" id="IPR027397">
    <property type="entry name" value="Catenin-bd_sf"/>
</dbReference>
<feature type="domain" description="Cadherin" evidence="26">
    <location>
        <begin position="275"/>
        <end position="386"/>
    </location>
</feature>
<evidence type="ECO:0000256" key="23">
    <source>
        <dbReference type="RuleBase" id="RU004357"/>
    </source>
</evidence>
<feature type="compositionally biased region" description="Low complexity" evidence="24">
    <location>
        <begin position="738"/>
        <end position="748"/>
    </location>
</feature>
<evidence type="ECO:0000256" key="11">
    <source>
        <dbReference type="ARBA" id="ARBA00022737"/>
    </source>
</evidence>
<dbReference type="PROSITE" id="PS50268">
    <property type="entry name" value="CADHERIN_2"/>
    <property type="match status" value="4"/>
</dbReference>
<evidence type="ECO:0000259" key="26">
    <source>
        <dbReference type="PROSITE" id="PS50268"/>
    </source>
</evidence>
<keyword evidence="10" id="KW-0732">Signal</keyword>
<dbReference type="GO" id="GO:0007398">
    <property type="term" value="P:ectoderm development"/>
    <property type="evidence" value="ECO:0007669"/>
    <property type="project" value="UniProtKB-ARBA"/>
</dbReference>
<evidence type="ECO:0000256" key="21">
    <source>
        <dbReference type="PROSITE-ProRule" id="PRU00043"/>
    </source>
</evidence>
<dbReference type="GO" id="GO:0016339">
    <property type="term" value="P:calcium-dependent cell-cell adhesion via plasma membrane cell adhesion molecules"/>
    <property type="evidence" value="ECO:0007669"/>
    <property type="project" value="TreeGrafter"/>
</dbReference>
<evidence type="ECO:0000256" key="20">
    <source>
        <dbReference type="ARBA" id="ARBA00023893"/>
    </source>
</evidence>
<evidence type="ECO:0000256" key="15">
    <source>
        <dbReference type="ARBA" id="ARBA00022949"/>
    </source>
</evidence>
<keyword evidence="7" id="KW-0963">Cytoplasm</keyword>
<dbReference type="PANTHER" id="PTHR24027:SF319">
    <property type="entry name" value="CADHERIN-1"/>
    <property type="match status" value="1"/>
</dbReference>
<dbReference type="FunFam" id="4.10.900.10:FF:000001">
    <property type="entry name" value="Cadherin 2"/>
    <property type="match status" value="1"/>
</dbReference>
<feature type="domain" description="Cadherin" evidence="26">
    <location>
        <begin position="89"/>
        <end position="162"/>
    </location>
</feature>
<reference evidence="27" key="1">
    <citation type="submission" date="2025-08" db="UniProtKB">
        <authorList>
            <consortium name="Ensembl"/>
        </authorList>
    </citation>
    <scope>IDENTIFICATION</scope>
</reference>
<dbReference type="InterPro" id="IPR002126">
    <property type="entry name" value="Cadherin-like_dom"/>
</dbReference>
<dbReference type="OMA" id="IDRNEPP"/>
<name>A0A3Q2E0U8_CYPVA</name>
<evidence type="ECO:0000256" key="9">
    <source>
        <dbReference type="ARBA" id="ARBA00022723"/>
    </source>
</evidence>
<keyword evidence="9" id="KW-0479">Metal-binding</keyword>
<dbReference type="GO" id="GO:0001841">
    <property type="term" value="P:neural tube formation"/>
    <property type="evidence" value="ECO:0007669"/>
    <property type="project" value="UniProtKB-ARBA"/>
</dbReference>
<dbReference type="GO" id="GO:0007156">
    <property type="term" value="P:homophilic cell adhesion via plasma membrane adhesion molecules"/>
    <property type="evidence" value="ECO:0007669"/>
    <property type="project" value="InterPro"/>
</dbReference>
<reference evidence="27" key="2">
    <citation type="submission" date="2025-09" db="UniProtKB">
        <authorList>
            <consortium name="Ensembl"/>
        </authorList>
    </citation>
    <scope>IDENTIFICATION</scope>
</reference>
<dbReference type="GO" id="GO:0060027">
    <property type="term" value="P:convergent extension involved in gastrulation"/>
    <property type="evidence" value="ECO:0007669"/>
    <property type="project" value="UniProtKB-ARBA"/>
</dbReference>
<evidence type="ECO:0000313" key="27">
    <source>
        <dbReference type="Ensembl" id="ENSCVAP00000025798.1"/>
    </source>
</evidence>
<evidence type="ECO:0000313" key="28">
    <source>
        <dbReference type="Proteomes" id="UP000265020"/>
    </source>
</evidence>
<keyword evidence="18 25" id="KW-0472">Membrane</keyword>
<evidence type="ECO:0000256" key="8">
    <source>
        <dbReference type="ARBA" id="ARBA00022692"/>
    </source>
</evidence>
<evidence type="ECO:0000256" key="24">
    <source>
        <dbReference type="SAM" id="MobiDB-lite"/>
    </source>
</evidence>
<evidence type="ECO:0000256" key="1">
    <source>
        <dbReference type="ARBA" id="ARBA00004177"/>
    </source>
</evidence>
<evidence type="ECO:0000256" key="4">
    <source>
        <dbReference type="ARBA" id="ARBA00004536"/>
    </source>
</evidence>
<dbReference type="GO" id="GO:0016342">
    <property type="term" value="C:catenin complex"/>
    <property type="evidence" value="ECO:0007669"/>
    <property type="project" value="TreeGrafter"/>
</dbReference>
<evidence type="ECO:0000256" key="12">
    <source>
        <dbReference type="ARBA" id="ARBA00022753"/>
    </source>
</evidence>
<sequence length="794" mass="88533">TGSLFEAFQSKIKLLCRKYFWVFIIEICLSIHEAVPFLQLSWRPLIAGGLNRMKREWVIPHINFAENDRGPYPKYMVEIKSSKARKVAITYKITGPGADEPPEGIFTIDERSGAMYVTQALDREKKARYKLWAHALLEKENAEQPMELIINVIDQNDNSPEFNTSVLTGRVSESADVDEPVLKVTAEDKDDPTTKNAIIRYRIKSQTPTMPKEEMFAINAVSGVVRLKEGGLDRETHPEYKLIIQAADMEGEGRTATCTAVIIITDSNDNAPKFTESSMTTSVYENAIGVEVARLKVTDMDEAGSPNSNTKYSIIKGNEGGAFNITVGPNKMEGIITTAKELDFEGLSVYKLLVVVTNEAPFSLPVPTATATVTVNVIDRNEAPVFSPAEVQVTLSEDMKTDTSVVELKAKDPDTARKQQVRYKLLNDTARWLSNNSSTGLVQIARSMDRESRYVIDNKYTVLILAYDDDIIPATGTGTLVVSLLDVNDHFPVIKQRKAILCNTDPLPALLDIVDLDGPGHAGPFTVELIAGHKTNWTVKINHTSHVVSLYPKRDLPPGDYNVLMRVYDVEMHFQDSRVAVEVCHCQGVVDACFMPLDDRRSSIPSFATPLLGTVFGVLLLLLILLLLLRKRRDGGKKEPLLELERDDIFCYSEEGGGEDDKEYDLSQLHRGLDHRPEVFSTDVFPTIQTRPQYRLQIQANEEIGKFIEYNLQAANGDPTAPPYDSLLVFDYEGGGSEADSLSSIQSSDSDEEQDFQSLAQWGPRFSRLTDLYTGGIEEEDDDDQTLPGKTEWV</sequence>
<evidence type="ECO:0000256" key="18">
    <source>
        <dbReference type="ARBA" id="ARBA00023136"/>
    </source>
</evidence>
<keyword evidence="28" id="KW-1185">Reference proteome</keyword>
<dbReference type="GO" id="GO:0042074">
    <property type="term" value="P:cell migration involved in gastrulation"/>
    <property type="evidence" value="ECO:0007669"/>
    <property type="project" value="UniProtKB-ARBA"/>
</dbReference>
<dbReference type="InterPro" id="IPR000233">
    <property type="entry name" value="Cadherin_Y-type_LIR"/>
</dbReference>
<dbReference type="STRING" id="28743.ENSCVAP00000025798"/>
<feature type="region of interest" description="Disordered" evidence="24">
    <location>
        <begin position="738"/>
        <end position="794"/>
    </location>
</feature>
<dbReference type="GO" id="GO:0030010">
    <property type="term" value="P:establishment of cell polarity"/>
    <property type="evidence" value="ECO:0007669"/>
    <property type="project" value="UniProtKB-ARBA"/>
</dbReference>
<dbReference type="PRINTS" id="PR00205">
    <property type="entry name" value="CADHERIN"/>
</dbReference>
<dbReference type="GO" id="GO:0045296">
    <property type="term" value="F:cadherin binding"/>
    <property type="evidence" value="ECO:0007669"/>
    <property type="project" value="TreeGrafter"/>
</dbReference>
<dbReference type="GO" id="GO:0007043">
    <property type="term" value="P:cell-cell junction assembly"/>
    <property type="evidence" value="ECO:0007669"/>
    <property type="project" value="TreeGrafter"/>
</dbReference>
<keyword evidence="11" id="KW-0677">Repeat</keyword>
<dbReference type="Ensembl" id="ENSCVAT00000000728.1">
    <property type="protein sequence ID" value="ENSCVAP00000025798.1"/>
    <property type="gene ID" value="ENSCVAG00000011193.1"/>
</dbReference>
<dbReference type="FunFam" id="2.60.40.60:FF:000011">
    <property type="entry name" value="Cadherin 1"/>
    <property type="match status" value="1"/>
</dbReference>
<feature type="domain" description="Cadherin" evidence="26">
    <location>
        <begin position="387"/>
        <end position="494"/>
    </location>
</feature>
<keyword evidence="14 22" id="KW-0130">Cell adhesion</keyword>
<keyword evidence="8 22" id="KW-0812">Transmembrane</keyword>
<dbReference type="GO" id="GO:0005794">
    <property type="term" value="C:Golgi apparatus"/>
    <property type="evidence" value="ECO:0007669"/>
    <property type="project" value="UniProtKB-SubCell"/>
</dbReference>
<organism evidence="27 28">
    <name type="scientific">Cyprinodon variegatus</name>
    <name type="common">Sheepshead minnow</name>
    <dbReference type="NCBI Taxonomy" id="28743"/>
    <lineage>
        <taxon>Eukaryota</taxon>
        <taxon>Metazoa</taxon>
        <taxon>Chordata</taxon>
        <taxon>Craniata</taxon>
        <taxon>Vertebrata</taxon>
        <taxon>Euteleostomi</taxon>
        <taxon>Actinopterygii</taxon>
        <taxon>Neopterygii</taxon>
        <taxon>Teleostei</taxon>
        <taxon>Neoteleostei</taxon>
        <taxon>Acanthomorphata</taxon>
        <taxon>Ovalentaria</taxon>
        <taxon>Atherinomorphae</taxon>
        <taxon>Cyprinodontiformes</taxon>
        <taxon>Cyprinodontidae</taxon>
        <taxon>Cyprinodon</taxon>
    </lineage>
</organism>
<dbReference type="Pfam" id="PF01049">
    <property type="entry name" value="CADH_Y-type_LIR"/>
    <property type="match status" value="1"/>
</dbReference>
<dbReference type="GO" id="GO:0000902">
    <property type="term" value="P:cell morphogenesis"/>
    <property type="evidence" value="ECO:0007669"/>
    <property type="project" value="TreeGrafter"/>
</dbReference>
<keyword evidence="13 21" id="KW-0106">Calcium</keyword>
<evidence type="ECO:0000256" key="13">
    <source>
        <dbReference type="ARBA" id="ARBA00022837"/>
    </source>
</evidence>
<evidence type="ECO:0000256" key="25">
    <source>
        <dbReference type="SAM" id="Phobius"/>
    </source>
</evidence>
<evidence type="ECO:0000256" key="6">
    <source>
        <dbReference type="ARBA" id="ARBA00022475"/>
    </source>
</evidence>
<evidence type="ECO:0000256" key="19">
    <source>
        <dbReference type="ARBA" id="ARBA00023180"/>
    </source>
</evidence>
<evidence type="ECO:0000256" key="3">
    <source>
        <dbReference type="ARBA" id="ARBA00004496"/>
    </source>
</evidence>
<protein>
    <recommendedName>
        <fullName evidence="20">Cadherin-1</fullName>
    </recommendedName>
</protein>
<dbReference type="GO" id="GO:0001764">
    <property type="term" value="P:neuron migration"/>
    <property type="evidence" value="ECO:0007669"/>
    <property type="project" value="UniProtKB-ARBA"/>
</dbReference>
<dbReference type="Gene3D" id="4.10.900.10">
    <property type="entry name" value="TCF3-CBD (Catenin binding domain)"/>
    <property type="match status" value="1"/>
</dbReference>
<dbReference type="InterPro" id="IPR039808">
    <property type="entry name" value="Cadherin"/>
</dbReference>
<keyword evidence="12" id="KW-0967">Endosome</keyword>
<keyword evidence="19" id="KW-0325">Glycoprotein</keyword>
<dbReference type="GO" id="GO:0034332">
    <property type="term" value="P:adherens junction organization"/>
    <property type="evidence" value="ECO:0007669"/>
    <property type="project" value="UniProtKB-ARBA"/>
</dbReference>
<keyword evidence="6" id="KW-1003">Cell membrane</keyword>
<dbReference type="InterPro" id="IPR015919">
    <property type="entry name" value="Cadherin-like_sf"/>
</dbReference>
<dbReference type="PROSITE" id="PS00232">
    <property type="entry name" value="CADHERIN_1"/>
    <property type="match status" value="2"/>
</dbReference>
<evidence type="ECO:0000256" key="5">
    <source>
        <dbReference type="ARBA" id="ARBA00004601"/>
    </source>
</evidence>
<feature type="transmembrane region" description="Helical" evidence="25">
    <location>
        <begin position="607"/>
        <end position="629"/>
    </location>
</feature>
<proteinExistence type="predicted"/>
<evidence type="ECO:0000256" key="10">
    <source>
        <dbReference type="ARBA" id="ARBA00022729"/>
    </source>
</evidence>
<dbReference type="SMART" id="SM00112">
    <property type="entry name" value="CA"/>
    <property type="match status" value="4"/>
</dbReference>
<dbReference type="GO" id="GO:0005912">
    <property type="term" value="C:adherens junction"/>
    <property type="evidence" value="ECO:0007669"/>
    <property type="project" value="UniProtKB-SubCell"/>
</dbReference>
<feature type="domain" description="Cadherin" evidence="26">
    <location>
        <begin position="163"/>
        <end position="274"/>
    </location>
</feature>
<dbReference type="Proteomes" id="UP000265020">
    <property type="component" value="Unassembled WGS sequence"/>
</dbReference>
<keyword evidence="15" id="KW-0965">Cell junction</keyword>
<dbReference type="FunFam" id="2.60.40.60:FF:000022">
    <property type="entry name" value="Cadherin 2"/>
    <property type="match status" value="1"/>
</dbReference>
<dbReference type="FunFam" id="2.60.40.60:FF:000019">
    <property type="entry name" value="Cadherin 2"/>
    <property type="match status" value="1"/>
</dbReference>
<evidence type="ECO:0000256" key="7">
    <source>
        <dbReference type="ARBA" id="ARBA00022490"/>
    </source>
</evidence>
<accession>A0A3Q2E0U8</accession>
<comment type="function">
    <text evidence="23">Cadherins are calcium-dependent cell adhesion proteins.</text>
</comment>
<dbReference type="CDD" id="cd11304">
    <property type="entry name" value="Cadherin_repeat"/>
    <property type="match status" value="3"/>
</dbReference>
<dbReference type="Gene3D" id="2.60.40.60">
    <property type="entry name" value="Cadherins"/>
    <property type="match status" value="5"/>
</dbReference>
<dbReference type="Pfam" id="PF00028">
    <property type="entry name" value="Cadherin"/>
    <property type="match status" value="4"/>
</dbReference>
<dbReference type="PANTHER" id="PTHR24027">
    <property type="entry name" value="CADHERIN-23"/>
    <property type="match status" value="1"/>
</dbReference>
<keyword evidence="17" id="KW-0333">Golgi apparatus</keyword>
<comment type="subcellular location">
    <subcellularLocation>
        <location evidence="4">Cell junction</location>
        <location evidence="4">Adherens junction</location>
    </subcellularLocation>
    <subcellularLocation>
        <location evidence="2 22">Cell membrane</location>
        <topology evidence="2 22">Single-pass type I membrane protein</topology>
    </subcellularLocation>
    <subcellularLocation>
        <location evidence="3">Cytoplasm</location>
    </subcellularLocation>
    <subcellularLocation>
        <location evidence="1">Endosome</location>
    </subcellularLocation>
    <subcellularLocation>
        <location evidence="5">Golgi apparatus</location>
        <location evidence="5">trans-Golgi network</location>
    </subcellularLocation>
</comment>
<dbReference type="GO" id="GO:0005768">
    <property type="term" value="C:endosome"/>
    <property type="evidence" value="ECO:0007669"/>
    <property type="project" value="UniProtKB-SubCell"/>
</dbReference>
<dbReference type="GO" id="GO:0008013">
    <property type="term" value="F:beta-catenin binding"/>
    <property type="evidence" value="ECO:0007669"/>
    <property type="project" value="TreeGrafter"/>
</dbReference>